<sequence length="166" mass="16533">MAKKNVIINKVPYEGVEEVKIPLQEGGGSARYVETSDATAAAGDILTGKNAYVNGSLIGGSMPNNGKTDGTISAVDGTVTIPAGYTSGGTVQISEAEQGKVIPGNIKSGATILGVAGKASVVDTDDADATAGDILSGKTAYVNGQKITGTTTMPTISLLDGVLSIS</sequence>
<dbReference type="EMBL" id="BK015888">
    <property type="protein sequence ID" value="DAD71795.1"/>
    <property type="molecule type" value="Genomic_DNA"/>
</dbReference>
<name>A0A8S5LPM8_9CAUD</name>
<evidence type="ECO:0000313" key="1">
    <source>
        <dbReference type="EMBL" id="DAD71795.1"/>
    </source>
</evidence>
<proteinExistence type="predicted"/>
<protein>
    <submittedName>
        <fullName evidence="1">Tail protein</fullName>
    </submittedName>
</protein>
<accession>A0A8S5LPM8</accession>
<organism evidence="1">
    <name type="scientific">Siphoviridae sp. ctoiW10</name>
    <dbReference type="NCBI Taxonomy" id="2827592"/>
    <lineage>
        <taxon>Viruses</taxon>
        <taxon>Duplodnaviria</taxon>
        <taxon>Heunggongvirae</taxon>
        <taxon>Uroviricota</taxon>
        <taxon>Caudoviricetes</taxon>
    </lineage>
</organism>
<reference evidence="1" key="1">
    <citation type="journal article" date="2021" name="Proc. Natl. Acad. Sci. U.S.A.">
        <title>A Catalog of Tens of Thousands of Viruses from Human Metagenomes Reveals Hidden Associations with Chronic Diseases.</title>
        <authorList>
            <person name="Tisza M.J."/>
            <person name="Buck C.B."/>
        </authorList>
    </citation>
    <scope>NUCLEOTIDE SEQUENCE</scope>
    <source>
        <strain evidence="1">CtoiW10</strain>
    </source>
</reference>